<keyword evidence="1" id="KW-0479">Metal-binding</keyword>
<dbReference type="Pfam" id="PF13639">
    <property type="entry name" value="zf-RING_2"/>
    <property type="match status" value="1"/>
</dbReference>
<dbReference type="SMART" id="SM00184">
    <property type="entry name" value="RING"/>
    <property type="match status" value="1"/>
</dbReference>
<dbReference type="Proteomes" id="UP001293254">
    <property type="component" value="Unassembled WGS sequence"/>
</dbReference>
<dbReference type="FunFam" id="3.30.40.10:FF:000226">
    <property type="entry name" value="E3 ubiquitin ligase BIG BROTHER"/>
    <property type="match status" value="1"/>
</dbReference>
<dbReference type="PROSITE" id="PS50089">
    <property type="entry name" value="ZF_RING_2"/>
    <property type="match status" value="1"/>
</dbReference>
<dbReference type="GO" id="GO:0046621">
    <property type="term" value="P:negative regulation of organ growth"/>
    <property type="evidence" value="ECO:0007669"/>
    <property type="project" value="InterPro"/>
</dbReference>
<keyword evidence="4" id="KW-1185">Reference proteome</keyword>
<proteinExistence type="predicted"/>
<keyword evidence="1" id="KW-0863">Zinc-finger</keyword>
<dbReference type="GO" id="GO:0008270">
    <property type="term" value="F:zinc ion binding"/>
    <property type="evidence" value="ECO:0007669"/>
    <property type="project" value="UniProtKB-KW"/>
</dbReference>
<organism evidence="3 4">
    <name type="scientific">Sesamum alatum</name>
    <dbReference type="NCBI Taxonomy" id="300844"/>
    <lineage>
        <taxon>Eukaryota</taxon>
        <taxon>Viridiplantae</taxon>
        <taxon>Streptophyta</taxon>
        <taxon>Embryophyta</taxon>
        <taxon>Tracheophyta</taxon>
        <taxon>Spermatophyta</taxon>
        <taxon>Magnoliopsida</taxon>
        <taxon>eudicotyledons</taxon>
        <taxon>Gunneridae</taxon>
        <taxon>Pentapetalae</taxon>
        <taxon>asterids</taxon>
        <taxon>lamiids</taxon>
        <taxon>Lamiales</taxon>
        <taxon>Pedaliaceae</taxon>
        <taxon>Sesamum</taxon>
    </lineage>
</organism>
<dbReference type="SUPFAM" id="SSF57850">
    <property type="entry name" value="RING/U-box"/>
    <property type="match status" value="1"/>
</dbReference>
<reference evidence="3" key="2">
    <citation type="journal article" date="2024" name="Plant">
        <title>Genomic evolution and insights into agronomic trait innovations of Sesamum species.</title>
        <authorList>
            <person name="Miao H."/>
            <person name="Wang L."/>
            <person name="Qu L."/>
            <person name="Liu H."/>
            <person name="Sun Y."/>
            <person name="Le M."/>
            <person name="Wang Q."/>
            <person name="Wei S."/>
            <person name="Zheng Y."/>
            <person name="Lin W."/>
            <person name="Duan Y."/>
            <person name="Cao H."/>
            <person name="Xiong S."/>
            <person name="Wang X."/>
            <person name="Wei L."/>
            <person name="Li C."/>
            <person name="Ma Q."/>
            <person name="Ju M."/>
            <person name="Zhao R."/>
            <person name="Li G."/>
            <person name="Mu C."/>
            <person name="Tian Q."/>
            <person name="Mei H."/>
            <person name="Zhang T."/>
            <person name="Gao T."/>
            <person name="Zhang H."/>
        </authorList>
    </citation>
    <scope>NUCLEOTIDE SEQUENCE</scope>
    <source>
        <strain evidence="3">3651</strain>
    </source>
</reference>
<dbReference type="AlphaFoldDB" id="A0AAE1YUI1"/>
<protein>
    <submittedName>
        <fullName evidence="3">E3 ubiquitin ligase BIG BROTHER-related</fullName>
    </submittedName>
</protein>
<dbReference type="EMBL" id="JACGWO010000002">
    <property type="protein sequence ID" value="KAK4436327.1"/>
    <property type="molecule type" value="Genomic_DNA"/>
</dbReference>
<dbReference type="GO" id="GO:0048437">
    <property type="term" value="P:floral organ development"/>
    <property type="evidence" value="ECO:0007669"/>
    <property type="project" value="TreeGrafter"/>
</dbReference>
<evidence type="ECO:0000259" key="2">
    <source>
        <dbReference type="PROSITE" id="PS50089"/>
    </source>
</evidence>
<keyword evidence="1" id="KW-0862">Zinc</keyword>
<gene>
    <name evidence="3" type="ORF">Salat_0796400</name>
</gene>
<feature type="domain" description="RING-type" evidence="2">
    <location>
        <begin position="273"/>
        <end position="314"/>
    </location>
</feature>
<dbReference type="Gene3D" id="3.30.40.10">
    <property type="entry name" value="Zinc/RING finger domain, C3HC4 (zinc finger)"/>
    <property type="match status" value="1"/>
</dbReference>
<dbReference type="GO" id="GO:0031624">
    <property type="term" value="F:ubiquitin conjugating enzyme binding"/>
    <property type="evidence" value="ECO:0007669"/>
    <property type="project" value="TreeGrafter"/>
</dbReference>
<accession>A0AAE1YUI1</accession>
<dbReference type="InterPro" id="IPR001841">
    <property type="entry name" value="Znf_RING"/>
</dbReference>
<comment type="caution">
    <text evidence="3">The sequence shown here is derived from an EMBL/GenBank/DDBJ whole genome shotgun (WGS) entry which is preliminary data.</text>
</comment>
<evidence type="ECO:0000313" key="4">
    <source>
        <dbReference type="Proteomes" id="UP001293254"/>
    </source>
</evidence>
<dbReference type="InterPro" id="IPR033276">
    <property type="entry name" value="BB"/>
</dbReference>
<name>A0AAE1YUI1_9LAMI</name>
<dbReference type="GO" id="GO:0004842">
    <property type="term" value="F:ubiquitin-protein transferase activity"/>
    <property type="evidence" value="ECO:0007669"/>
    <property type="project" value="InterPro"/>
</dbReference>
<sequence length="320" mass="36256">MSFSSSVLPFTFLFRSPICFSEGLTQFTEETLLAARKKERGGENQEAHFTNFTQIEDKSEHVKNRFGRQHLVMSEAPMMNNQVYNHYLTGMTPAEIAEHLQDICPEFVDLNPEEVLLMQESAFQYIQKNKQNMHMTSGYGETGNSTLVMAHENESSHGSSVEHQMALDEALARALELGDDFNNLYVHEHVIDAAAVENTGSTSTEAPIRVESQNIRQDEIDPDNMTYEELQLLGESVGSESRGLPADLISRLPTFKYKSALFSMKKKKEKEECVICCAEYKHGAKLTALPCAHQYHSHCINPWLQLNKQCPICQKEVQDE</sequence>
<reference evidence="3" key="1">
    <citation type="submission" date="2020-06" db="EMBL/GenBank/DDBJ databases">
        <authorList>
            <person name="Li T."/>
            <person name="Hu X."/>
            <person name="Zhang T."/>
            <person name="Song X."/>
            <person name="Zhang H."/>
            <person name="Dai N."/>
            <person name="Sheng W."/>
            <person name="Hou X."/>
            <person name="Wei L."/>
        </authorList>
    </citation>
    <scope>NUCLEOTIDE SEQUENCE</scope>
    <source>
        <strain evidence="3">3651</strain>
        <tissue evidence="3">Leaf</tissue>
    </source>
</reference>
<dbReference type="PANTHER" id="PTHR46400:SF14">
    <property type="entry name" value="E3 UBIQUITIN LIGASE BIG BROTHER-LIKE"/>
    <property type="match status" value="1"/>
</dbReference>
<dbReference type="PANTHER" id="PTHR46400">
    <property type="entry name" value="RING/U-BOX SUPERFAMILY PROTEIN"/>
    <property type="match status" value="1"/>
</dbReference>
<evidence type="ECO:0000313" key="3">
    <source>
        <dbReference type="EMBL" id="KAK4436327.1"/>
    </source>
</evidence>
<evidence type="ECO:0000256" key="1">
    <source>
        <dbReference type="PROSITE-ProRule" id="PRU00175"/>
    </source>
</evidence>
<dbReference type="GO" id="GO:0016567">
    <property type="term" value="P:protein ubiquitination"/>
    <property type="evidence" value="ECO:0007669"/>
    <property type="project" value="InterPro"/>
</dbReference>
<dbReference type="InterPro" id="IPR013083">
    <property type="entry name" value="Znf_RING/FYVE/PHD"/>
</dbReference>